<dbReference type="Proteomes" id="UP000067399">
    <property type="component" value="Chromosome"/>
</dbReference>
<dbReference type="STRING" id="1303921.BSEPE_0626"/>
<sequence length="175" mass="19689">MYLLLNDDKSVNFAGSHPIDKTLDTKGLTLVEFKDTPLNGVMDGIDIFEAFWDKDKKALVDEFGNVFKSFKNEKWVEDTEAKTKAERESKQNAIMDKVSKIIDDECKKKIYYDGLGFINGASSASRHPFHPDGEKLLKWTDKVWKKVSEIKAGINDGSIDIATIDVEVEIGKIAV</sequence>
<organism evidence="1 2">
    <name type="scientific">endosymbiont of Bathymodiolus septemdierum str. Myojin knoll</name>
    <dbReference type="NCBI Taxonomy" id="1303921"/>
    <lineage>
        <taxon>Bacteria</taxon>
        <taxon>Pseudomonadati</taxon>
        <taxon>Pseudomonadota</taxon>
        <taxon>Gammaproteobacteria</taxon>
        <taxon>sulfur-oxidizing symbionts</taxon>
    </lineage>
</organism>
<dbReference type="EMBL" id="AP013042">
    <property type="protein sequence ID" value="BAS67630.1"/>
    <property type="molecule type" value="Genomic_DNA"/>
</dbReference>
<keyword evidence="2" id="KW-1185">Reference proteome</keyword>
<dbReference type="RefSeq" id="WP_066044029.1">
    <property type="nucleotide sequence ID" value="NZ_AP013042.1"/>
</dbReference>
<name>A0A0P0UQZ6_9GAMM</name>
<protein>
    <submittedName>
        <fullName evidence="1">Uncharacterized protein</fullName>
    </submittedName>
</protein>
<accession>A0A0P0UQZ6</accession>
<dbReference type="AlphaFoldDB" id="A0A0P0UQZ6"/>
<gene>
    <name evidence="1" type="ORF">BSEPE_0626</name>
</gene>
<dbReference type="KEGG" id="ebh:BSEPE_0626"/>
<proteinExistence type="predicted"/>
<evidence type="ECO:0000313" key="1">
    <source>
        <dbReference type="EMBL" id="BAS67630.1"/>
    </source>
</evidence>
<reference evidence="1 2" key="1">
    <citation type="journal article" date="2000" name="Mar. Ecol. Prog. Ser.">
        <title>Phylogenetic characterization of endosymbionts in three hydrothermal vent mussels: influence on host distributions.</title>
        <authorList>
            <person name="Fujiwara Y."/>
            <person name="Takai K."/>
            <person name="Uematsu K."/>
            <person name="Tsuchida S."/>
            <person name="Hunt J.C."/>
            <person name="Hashimoto J."/>
        </authorList>
    </citation>
    <scope>NUCLEOTIDE SEQUENCE [LARGE SCALE GENOMIC DNA]</scope>
    <source>
        <strain evidence="1 2">Myojin Knoll</strain>
    </source>
</reference>
<evidence type="ECO:0000313" key="2">
    <source>
        <dbReference type="Proteomes" id="UP000067399"/>
    </source>
</evidence>
<reference evidence="1 2" key="2">
    <citation type="journal article" date="2016" name="ISME J.">
        <title>Heterogeneous composition of key metabolic gene clusters in a vent mussel symbiont population.</title>
        <authorList>
            <person name="Ikuta T."/>
            <person name="Takaki Y."/>
            <person name="Nagai Y."/>
            <person name="Shimamura S."/>
            <person name="Tsuda M."/>
            <person name="Kawagucci S."/>
            <person name="Aoki Y."/>
            <person name="Inoue K."/>
            <person name="Teruya M."/>
            <person name="Satou K."/>
            <person name="Teruya K."/>
            <person name="Shimoji M."/>
            <person name="Tamotsu H."/>
            <person name="Hirano T."/>
            <person name="Maruyama T."/>
            <person name="Yoshida T."/>
        </authorList>
    </citation>
    <scope>NUCLEOTIDE SEQUENCE [LARGE SCALE GENOMIC DNA]</scope>
    <source>
        <strain evidence="1 2">Myojin Knoll</strain>
    </source>
</reference>